<dbReference type="NCBIfam" id="TIGR03619">
    <property type="entry name" value="F420_Rv2161c"/>
    <property type="match status" value="1"/>
</dbReference>
<dbReference type="InterPro" id="IPR019921">
    <property type="entry name" value="Lucif-like_OxRdtase_Rv2161c"/>
</dbReference>
<name>A0A4R6UPQ9_9PSEU</name>
<dbReference type="Proteomes" id="UP000295705">
    <property type="component" value="Unassembled WGS sequence"/>
</dbReference>
<dbReference type="InterPro" id="IPR051260">
    <property type="entry name" value="Diverse_substr_monoxygenases"/>
</dbReference>
<feature type="domain" description="Luciferase-like" evidence="1">
    <location>
        <begin position="12"/>
        <end position="246"/>
    </location>
</feature>
<protein>
    <submittedName>
        <fullName evidence="2">Putative F420-dependent oxidoreductase</fullName>
    </submittedName>
</protein>
<dbReference type="Pfam" id="PF00296">
    <property type="entry name" value="Bac_luciferase"/>
    <property type="match status" value="1"/>
</dbReference>
<organism evidence="2 3">
    <name type="scientific">Actinomycetospora succinea</name>
    <dbReference type="NCBI Taxonomy" id="663603"/>
    <lineage>
        <taxon>Bacteria</taxon>
        <taxon>Bacillati</taxon>
        <taxon>Actinomycetota</taxon>
        <taxon>Actinomycetes</taxon>
        <taxon>Pseudonocardiales</taxon>
        <taxon>Pseudonocardiaceae</taxon>
        <taxon>Actinomycetospora</taxon>
    </lineage>
</organism>
<keyword evidence="3" id="KW-1185">Reference proteome</keyword>
<gene>
    <name evidence="2" type="ORF">EV188_11152</name>
</gene>
<dbReference type="Gene3D" id="3.20.20.30">
    <property type="entry name" value="Luciferase-like domain"/>
    <property type="match status" value="1"/>
</dbReference>
<dbReference type="RefSeq" id="WP_133829367.1">
    <property type="nucleotide sequence ID" value="NZ_BAABHR010000021.1"/>
</dbReference>
<dbReference type="GO" id="GO:0016705">
    <property type="term" value="F:oxidoreductase activity, acting on paired donors, with incorporation or reduction of molecular oxygen"/>
    <property type="evidence" value="ECO:0007669"/>
    <property type="project" value="InterPro"/>
</dbReference>
<sequence length="304" mass="32188">MEVGLGLPNGGADVDPGELVRLAVGAERIGLDAVWVVDRWLRPHAPVAMPGVPVLVTMPAEYYASVYDPIDLLCHLAARTDRIGLGTSAINVLYHPPVLLARRLATLDRLSSGRARAGVTSGWMAEEFAVADVPPSVMGEGFDEHLAAMRAVWAPDPVERDGTRFPIPRSDIGPKPVGAIPLLVGYNTAAGLRRAARIGDGLHPHRNGLAHLARDLEQWRADAQEAGRDPAMMPVVLRVAADPTAADAPGEVFTGPPERWPADLVALEALGVDHVLLQFPPGTSVDETLAVMTPLSSGTRAAPS</sequence>
<dbReference type="SUPFAM" id="SSF51679">
    <property type="entry name" value="Bacterial luciferase-like"/>
    <property type="match status" value="1"/>
</dbReference>
<reference evidence="2 3" key="1">
    <citation type="submission" date="2019-03" db="EMBL/GenBank/DDBJ databases">
        <title>Genomic Encyclopedia of Type Strains, Phase IV (KMG-IV): sequencing the most valuable type-strain genomes for metagenomic binning, comparative biology and taxonomic classification.</title>
        <authorList>
            <person name="Goeker M."/>
        </authorList>
    </citation>
    <scope>NUCLEOTIDE SEQUENCE [LARGE SCALE GENOMIC DNA]</scope>
    <source>
        <strain evidence="2 3">DSM 45775</strain>
    </source>
</reference>
<evidence type="ECO:0000313" key="2">
    <source>
        <dbReference type="EMBL" id="TDQ48882.1"/>
    </source>
</evidence>
<dbReference type="InterPro" id="IPR036661">
    <property type="entry name" value="Luciferase-like_sf"/>
</dbReference>
<dbReference type="EMBL" id="SNYO01000011">
    <property type="protein sequence ID" value="TDQ48882.1"/>
    <property type="molecule type" value="Genomic_DNA"/>
</dbReference>
<accession>A0A4R6UPQ9</accession>
<comment type="caution">
    <text evidence="2">The sequence shown here is derived from an EMBL/GenBank/DDBJ whole genome shotgun (WGS) entry which is preliminary data.</text>
</comment>
<evidence type="ECO:0000259" key="1">
    <source>
        <dbReference type="Pfam" id="PF00296"/>
    </source>
</evidence>
<dbReference type="OrthoDB" id="4074025at2"/>
<dbReference type="AlphaFoldDB" id="A0A4R6UPQ9"/>
<evidence type="ECO:0000313" key="3">
    <source>
        <dbReference type="Proteomes" id="UP000295705"/>
    </source>
</evidence>
<dbReference type="PANTHER" id="PTHR30011:SF32">
    <property type="entry name" value="CONSERVED PROTEIN"/>
    <property type="match status" value="1"/>
</dbReference>
<dbReference type="InterPro" id="IPR011251">
    <property type="entry name" value="Luciferase-like_dom"/>
</dbReference>
<dbReference type="PANTHER" id="PTHR30011">
    <property type="entry name" value="ALKANESULFONATE MONOOXYGENASE-RELATED"/>
    <property type="match status" value="1"/>
</dbReference>
<proteinExistence type="predicted"/>